<evidence type="ECO:0000256" key="2">
    <source>
        <dbReference type="SAM" id="Phobius"/>
    </source>
</evidence>
<proteinExistence type="predicted"/>
<keyword evidence="2" id="KW-0472">Membrane</keyword>
<feature type="region of interest" description="Disordered" evidence="1">
    <location>
        <begin position="1"/>
        <end position="22"/>
    </location>
</feature>
<dbReference type="Proteomes" id="UP000078272">
    <property type="component" value="Unassembled WGS sequence"/>
</dbReference>
<evidence type="ECO:0000256" key="1">
    <source>
        <dbReference type="SAM" id="MobiDB-lite"/>
    </source>
</evidence>
<protein>
    <submittedName>
        <fullName evidence="3">Uncharacterized protein</fullName>
    </submittedName>
</protein>
<feature type="transmembrane region" description="Helical" evidence="2">
    <location>
        <begin position="129"/>
        <end position="150"/>
    </location>
</feature>
<dbReference type="AlphaFoldDB" id="A0A175R4X9"/>
<comment type="caution">
    <text evidence="3">The sequence shown here is derived from an EMBL/GenBank/DDBJ whole genome shotgun (WGS) entry which is preliminary data.</text>
</comment>
<keyword evidence="2" id="KW-0812">Transmembrane</keyword>
<reference evidence="3 4" key="1">
    <citation type="journal article" date="2016" name="Front. Microbiol.">
        <title>Genomic Resource of Rice Seed Associated Bacteria.</title>
        <authorList>
            <person name="Midha S."/>
            <person name="Bansal K."/>
            <person name="Sharma S."/>
            <person name="Kumar N."/>
            <person name="Patil P.P."/>
            <person name="Chaudhry V."/>
            <person name="Patil P.B."/>
        </authorList>
    </citation>
    <scope>NUCLEOTIDE SEQUENCE [LARGE SCALE GENOMIC DNA]</scope>
    <source>
        <strain evidence="3 4">NS226</strain>
    </source>
</reference>
<keyword evidence="2" id="KW-1133">Transmembrane helix</keyword>
<organism evidence="3 4">
    <name type="scientific">Aureimonas ureilytica</name>
    <dbReference type="NCBI Taxonomy" id="401562"/>
    <lineage>
        <taxon>Bacteria</taxon>
        <taxon>Pseudomonadati</taxon>
        <taxon>Pseudomonadota</taxon>
        <taxon>Alphaproteobacteria</taxon>
        <taxon>Hyphomicrobiales</taxon>
        <taxon>Aurantimonadaceae</taxon>
        <taxon>Aureimonas</taxon>
    </lineage>
</organism>
<gene>
    <name evidence="3" type="ORF">NS226_17395</name>
</gene>
<evidence type="ECO:0000313" key="3">
    <source>
        <dbReference type="EMBL" id="KTQ88023.1"/>
    </source>
</evidence>
<evidence type="ECO:0000313" key="4">
    <source>
        <dbReference type="Proteomes" id="UP000078272"/>
    </source>
</evidence>
<name>A0A175R4X9_9HYPH</name>
<dbReference type="EMBL" id="LDPZ01000043">
    <property type="protein sequence ID" value="KTQ88023.1"/>
    <property type="molecule type" value="Genomic_DNA"/>
</dbReference>
<dbReference type="PATRIC" id="fig|401562.3.peg.3414"/>
<accession>A0A175R4X9</accession>
<sequence>MAAMAKPPINDNEPGNTPARPTLANMERNLREWKAEVRKRISRMVAETIDHNRAPDAKALRRLGPDGRAAFHRTLVTAMNSDIAAKATRPRARQAAALLRPEGRDGPLLQAQPDWSARRKPRPSYVVRAWRAGLLRALLLILAAMALFHAPSGPTRLLLSVPQLLKALP</sequence>